<dbReference type="SUPFAM" id="SSF52402">
    <property type="entry name" value="Adenine nucleotide alpha hydrolases-like"/>
    <property type="match status" value="1"/>
</dbReference>
<comment type="catalytic activity">
    <reaction evidence="7">
        <text>L-aspartate + L-glutamine + ATP + H2O = L-asparagine + L-glutamate + AMP + diphosphate + H(+)</text>
        <dbReference type="Rhea" id="RHEA:12228"/>
        <dbReference type="ChEBI" id="CHEBI:15377"/>
        <dbReference type="ChEBI" id="CHEBI:15378"/>
        <dbReference type="ChEBI" id="CHEBI:29985"/>
        <dbReference type="ChEBI" id="CHEBI:29991"/>
        <dbReference type="ChEBI" id="CHEBI:30616"/>
        <dbReference type="ChEBI" id="CHEBI:33019"/>
        <dbReference type="ChEBI" id="CHEBI:58048"/>
        <dbReference type="ChEBI" id="CHEBI:58359"/>
        <dbReference type="ChEBI" id="CHEBI:456215"/>
        <dbReference type="EC" id="6.3.5.4"/>
    </reaction>
</comment>
<name>A0A423PQ81_9GAMM</name>
<comment type="similarity">
    <text evidence="2">Belongs to the asparagine synthetase family.</text>
</comment>
<feature type="binding site" evidence="9">
    <location>
        <position position="289"/>
    </location>
    <ligand>
        <name>ATP</name>
        <dbReference type="ChEBI" id="CHEBI:30616"/>
    </ligand>
</feature>
<dbReference type="InterPro" id="IPR014729">
    <property type="entry name" value="Rossmann-like_a/b/a_fold"/>
</dbReference>
<dbReference type="InterPro" id="IPR001962">
    <property type="entry name" value="Asn_synthase"/>
</dbReference>
<dbReference type="PROSITE" id="PS51278">
    <property type="entry name" value="GATASE_TYPE_2"/>
    <property type="match status" value="1"/>
</dbReference>
<feature type="site" description="Important for beta-aspartyl-AMP intermediate formation" evidence="10">
    <location>
        <position position="363"/>
    </location>
</feature>
<dbReference type="InterPro" id="IPR006426">
    <property type="entry name" value="Asn_synth_AEB"/>
</dbReference>
<evidence type="ECO:0000256" key="1">
    <source>
        <dbReference type="ARBA" id="ARBA00005187"/>
    </source>
</evidence>
<evidence type="ECO:0000256" key="2">
    <source>
        <dbReference type="ARBA" id="ARBA00005752"/>
    </source>
</evidence>
<dbReference type="InterPro" id="IPR051786">
    <property type="entry name" value="ASN_synthetase/amidase"/>
</dbReference>
<dbReference type="InterPro" id="IPR017932">
    <property type="entry name" value="GATase_2_dom"/>
</dbReference>
<evidence type="ECO:0000256" key="6">
    <source>
        <dbReference type="ARBA" id="ARBA00022962"/>
    </source>
</evidence>
<dbReference type="Pfam" id="PF13537">
    <property type="entry name" value="GATase_7"/>
    <property type="match status" value="1"/>
</dbReference>
<feature type="domain" description="Glutamine amidotransferase type-2" evidence="11">
    <location>
        <begin position="2"/>
        <end position="213"/>
    </location>
</feature>
<accession>A0A423PQ81</accession>
<dbReference type="CDD" id="cd00712">
    <property type="entry name" value="AsnB"/>
    <property type="match status" value="1"/>
</dbReference>
<dbReference type="SUPFAM" id="SSF56235">
    <property type="entry name" value="N-terminal nucleophile aminohydrolases (Ntn hydrolases)"/>
    <property type="match status" value="1"/>
</dbReference>
<dbReference type="Proteomes" id="UP000283993">
    <property type="component" value="Unassembled WGS sequence"/>
</dbReference>
<evidence type="ECO:0000256" key="7">
    <source>
        <dbReference type="ARBA" id="ARBA00048741"/>
    </source>
</evidence>
<dbReference type="PIRSF" id="PIRSF001589">
    <property type="entry name" value="Asn_synthetase_glu-h"/>
    <property type="match status" value="1"/>
</dbReference>
<dbReference type="PANTHER" id="PTHR43284:SF1">
    <property type="entry name" value="ASPARAGINE SYNTHETASE"/>
    <property type="match status" value="1"/>
</dbReference>
<dbReference type="AlphaFoldDB" id="A0A423PQ81"/>
<evidence type="ECO:0000256" key="10">
    <source>
        <dbReference type="PIRSR" id="PIRSR001589-3"/>
    </source>
</evidence>
<evidence type="ECO:0000256" key="3">
    <source>
        <dbReference type="ARBA" id="ARBA00012737"/>
    </source>
</evidence>
<keyword evidence="6 8" id="KW-0315">Glutamine amidotransferase</keyword>
<gene>
    <name evidence="12" type="ORF">SAOR_07505</name>
</gene>
<evidence type="ECO:0000313" key="12">
    <source>
        <dbReference type="EMBL" id="ROO27681.1"/>
    </source>
</evidence>
<dbReference type="Pfam" id="PF00733">
    <property type="entry name" value="Asn_synthase"/>
    <property type="match status" value="1"/>
</dbReference>
<protein>
    <recommendedName>
        <fullName evidence="3">asparagine synthase (glutamine-hydrolyzing)</fullName>
        <ecNumber evidence="3">6.3.5.4</ecNumber>
    </recommendedName>
</protein>
<keyword evidence="8" id="KW-0028">Amino-acid biosynthesis</keyword>
<dbReference type="GO" id="GO:0005829">
    <property type="term" value="C:cytosol"/>
    <property type="evidence" value="ECO:0007669"/>
    <property type="project" value="TreeGrafter"/>
</dbReference>
<evidence type="ECO:0000256" key="9">
    <source>
        <dbReference type="PIRSR" id="PIRSR001589-2"/>
    </source>
</evidence>
<dbReference type="InterPro" id="IPR017539">
    <property type="entry name" value="XrtA_amidotfase"/>
</dbReference>
<proteinExistence type="inferred from homology"/>
<dbReference type="GO" id="GO:0006529">
    <property type="term" value="P:asparagine biosynthetic process"/>
    <property type="evidence" value="ECO:0007669"/>
    <property type="project" value="UniProtKB-KW"/>
</dbReference>
<keyword evidence="4 9" id="KW-0547">Nucleotide-binding</keyword>
<organism evidence="12 13">
    <name type="scientific">Salinisphaera orenii MK-B5</name>
    <dbReference type="NCBI Taxonomy" id="856730"/>
    <lineage>
        <taxon>Bacteria</taxon>
        <taxon>Pseudomonadati</taxon>
        <taxon>Pseudomonadota</taxon>
        <taxon>Gammaproteobacteria</taxon>
        <taxon>Salinisphaerales</taxon>
        <taxon>Salinisphaeraceae</taxon>
        <taxon>Salinisphaera</taxon>
    </lineage>
</organism>
<dbReference type="GO" id="GO:0004066">
    <property type="term" value="F:asparagine synthase (glutamine-hydrolyzing) activity"/>
    <property type="evidence" value="ECO:0007669"/>
    <property type="project" value="UniProtKB-EC"/>
</dbReference>
<keyword evidence="13" id="KW-1185">Reference proteome</keyword>
<dbReference type="Gene3D" id="3.40.50.620">
    <property type="entry name" value="HUPs"/>
    <property type="match status" value="1"/>
</dbReference>
<dbReference type="PANTHER" id="PTHR43284">
    <property type="entry name" value="ASPARAGINE SYNTHETASE (GLUTAMINE-HYDROLYZING)"/>
    <property type="match status" value="1"/>
</dbReference>
<dbReference type="Gene3D" id="3.60.20.10">
    <property type="entry name" value="Glutamine Phosphoribosylpyrophosphate, subunit 1, domain 1"/>
    <property type="match status" value="1"/>
</dbReference>
<evidence type="ECO:0000256" key="5">
    <source>
        <dbReference type="ARBA" id="ARBA00022840"/>
    </source>
</evidence>
<sequence length="643" mass="71317">MCGLTGIVTADGRTPERATLEAMNTAQAHRGPDQHDCALLAGAGLGHRRLTIIDPASGEQPMRSEDGRYTLVYNGEIYNYRALNAELEQAGYHFDGHCDTETLLRAWQHWGESCVDHLRGMFAFAIWDAQTQRVFLARDRLGIKPLYYGLTADGDLVFGSELKTLMAHPRIGRSVEPRALECYLALGYVPEPYAIFRDTFKLAAGHTLSWQPGAAPSPTAYWDLDFETRQSDAPEATATELHERLDEAVRMRLVADVPLGAFLSGGVDSSAVVSLMAGASDEPVKTCAIGFDHADFDESDHARQVARQFGTDHREHRIASQEFGLIDTLVDVYDEPFADSSALPTYRVCELARQQVKVALSGDGGDENFAGYRRHRLHWNESRARAKLPASIRKPVFGVLGALYPKMDWAPRVFRAKTTFQSLAMDTAEAYCHSVSVIPQDLRERLYSTAFKSELDGYRARDLFRAHGDNAGTEHALSIAQYLDFKTWLPGDILTKVDRASMAHGLEVRVPLLDHEFVGWSASLRPDLKLHRGQGKYVLKKAFEGHLSDDILYRRKQGFSAPIADWFRGPLRDAGEGALTAGPLVDCGVFDRSALADLWEQHVSGRRDHGPAIWSLLMLSRFLARQLGGATHDVTTTAEPAHA</sequence>
<keyword evidence="8" id="KW-0061">Asparagine biosynthesis</keyword>
<dbReference type="GO" id="GO:0005524">
    <property type="term" value="F:ATP binding"/>
    <property type="evidence" value="ECO:0007669"/>
    <property type="project" value="UniProtKB-KW"/>
</dbReference>
<evidence type="ECO:0000256" key="4">
    <source>
        <dbReference type="ARBA" id="ARBA00022741"/>
    </source>
</evidence>
<dbReference type="InterPro" id="IPR033738">
    <property type="entry name" value="AsnB_N"/>
</dbReference>
<feature type="binding site" evidence="9">
    <location>
        <begin position="361"/>
        <end position="362"/>
    </location>
    <ligand>
        <name>ATP</name>
        <dbReference type="ChEBI" id="CHEBI:30616"/>
    </ligand>
</feature>
<dbReference type="EMBL" id="AYKH01000012">
    <property type="protein sequence ID" value="ROO27681.1"/>
    <property type="molecule type" value="Genomic_DNA"/>
</dbReference>
<comment type="pathway">
    <text evidence="1">Amino-acid biosynthesis; L-asparagine biosynthesis; L-asparagine from L-aspartate (L-Gln route): step 1/1.</text>
</comment>
<dbReference type="NCBIfam" id="TIGR03108">
    <property type="entry name" value="eps_aminotran_1"/>
    <property type="match status" value="1"/>
</dbReference>
<dbReference type="RefSeq" id="WP_123630881.1">
    <property type="nucleotide sequence ID" value="NZ_AYKH01000012.1"/>
</dbReference>
<reference evidence="12 13" key="1">
    <citation type="submission" date="2013-10" db="EMBL/GenBank/DDBJ databases">
        <title>Salinisphaera orenii MK-B5 Genome Sequencing.</title>
        <authorList>
            <person name="Lai Q."/>
            <person name="Li C."/>
            <person name="Shao Z."/>
        </authorList>
    </citation>
    <scope>NUCLEOTIDE SEQUENCE [LARGE SCALE GENOMIC DNA]</scope>
    <source>
        <strain evidence="12 13">MK-B5</strain>
    </source>
</reference>
<feature type="active site" description="For GATase activity" evidence="8">
    <location>
        <position position="2"/>
    </location>
</feature>
<keyword evidence="5 9" id="KW-0067">ATP-binding</keyword>
<feature type="binding site" evidence="9">
    <location>
        <position position="99"/>
    </location>
    <ligand>
        <name>L-glutamine</name>
        <dbReference type="ChEBI" id="CHEBI:58359"/>
    </ligand>
</feature>
<evidence type="ECO:0000259" key="11">
    <source>
        <dbReference type="PROSITE" id="PS51278"/>
    </source>
</evidence>
<comment type="caution">
    <text evidence="12">The sequence shown here is derived from an EMBL/GenBank/DDBJ whole genome shotgun (WGS) entry which is preliminary data.</text>
</comment>
<dbReference type="NCBIfam" id="TIGR01536">
    <property type="entry name" value="asn_synth_AEB"/>
    <property type="match status" value="1"/>
</dbReference>
<evidence type="ECO:0000256" key="8">
    <source>
        <dbReference type="PIRSR" id="PIRSR001589-1"/>
    </source>
</evidence>
<evidence type="ECO:0000313" key="13">
    <source>
        <dbReference type="Proteomes" id="UP000283993"/>
    </source>
</evidence>
<dbReference type="CDD" id="cd01991">
    <property type="entry name" value="Asn_synthase_B_C"/>
    <property type="match status" value="1"/>
</dbReference>
<dbReference type="EC" id="6.3.5.4" evidence="3"/>
<dbReference type="InterPro" id="IPR029055">
    <property type="entry name" value="Ntn_hydrolases_N"/>
</dbReference>